<dbReference type="InterPro" id="IPR037066">
    <property type="entry name" value="Plug_dom_sf"/>
</dbReference>
<dbReference type="GO" id="GO:0015344">
    <property type="term" value="F:siderophore uptake transmembrane transporter activity"/>
    <property type="evidence" value="ECO:0007669"/>
    <property type="project" value="TreeGrafter"/>
</dbReference>
<evidence type="ECO:0000256" key="11">
    <source>
        <dbReference type="ARBA" id="ARBA00023136"/>
    </source>
</evidence>
<dbReference type="InterPro" id="IPR010916">
    <property type="entry name" value="TonB_box_CS"/>
</dbReference>
<feature type="signal peptide" evidence="17">
    <location>
        <begin position="1"/>
        <end position="31"/>
    </location>
</feature>
<keyword evidence="3 14" id="KW-0813">Transport</keyword>
<evidence type="ECO:0000256" key="12">
    <source>
        <dbReference type="ARBA" id="ARBA00023170"/>
    </source>
</evidence>
<feature type="chain" id="PRO_5012635500" evidence="17">
    <location>
        <begin position="32"/>
        <end position="726"/>
    </location>
</feature>
<dbReference type="PROSITE" id="PS00430">
    <property type="entry name" value="TONB_DEPENDENT_REC_1"/>
    <property type="match status" value="1"/>
</dbReference>
<evidence type="ECO:0000259" key="19">
    <source>
        <dbReference type="Pfam" id="PF07715"/>
    </source>
</evidence>
<gene>
    <name evidence="20" type="ORF">SAMN04488135_103306</name>
</gene>
<feature type="short sequence motif" description="TonB box" evidence="15">
    <location>
        <begin position="54"/>
        <end position="60"/>
    </location>
</feature>
<sequence length="726" mass="79999">MQIIAIVRAKPPILALAGVFSMLALSGPPAAAQSQAPAQGGSPGAAARPSTLETITVTAQPGRETAATPVDGYIARNAVTASKTDTPLLETPQSVTIVTRDEMADQGAQGLQDALNYAAGVRSDAYGLDSRSDSFRTRGSEPSVYLDGLRQNYNWYTSTTRTEPYTLERVEVLRGPASMLYGQGSTAGVVNMVSKRPLPEAQREIGISYGSNNRKQIQTDLTGPLTEDGTWLYRLVAVGRKADTQVDHVPDDRLLVAPSLTWRPSASTSLTLQGLWQDDKSGSTAQFFPWEGVALDNPNGDIPVSRFIGEPDWDRYNSKRSSFGWLFEHSFNDNWTVRQNFRWAKNEVDYRSVYGDSFTLPGGWAGDPVNKRLLGRYADATITKVNMLTADQHLEGKFQTGAVKHQVLLGFDAAYAREEKQSGLDLPVYMEGGTVPLIDVYNPVYGRFTPPAMSDDPLSRQRDTGVYIQDQLKFGQNWIVVAGLRYDRSVNGVEDQDDSVSTATTKRLGLMYAADSGFSPYLSYSESFTPIPGLDDYNQRFVPLRGKQVEAGVKYESQDGKTNFNVATYSLREENQQVNDPANPSNQIQVGKTKTTGIELELKAELARQFDVIANYNYINLDEKLEGIPRHQASVWGKYRFSIGQAHGFSVGAGARWFSSFRDGGAPQTSSVTLVDAMIAYETPSWRYALNANNLFDKTYVSTCLDRGDCWYGAKRSIVASTSYRF</sequence>
<evidence type="ECO:0000256" key="2">
    <source>
        <dbReference type="ARBA" id="ARBA00009810"/>
    </source>
</evidence>
<evidence type="ECO:0000256" key="15">
    <source>
        <dbReference type="PROSITE-ProRule" id="PRU10143"/>
    </source>
</evidence>
<dbReference type="FunFam" id="2.170.130.10:FF:000001">
    <property type="entry name" value="Catecholate siderophore TonB-dependent receptor"/>
    <property type="match status" value="1"/>
</dbReference>
<dbReference type="AlphaFoldDB" id="A0A1M5T9M5"/>
<feature type="domain" description="TonB-dependent receptor-like beta-barrel" evidence="18">
    <location>
        <begin position="262"/>
        <end position="695"/>
    </location>
</feature>
<dbReference type="Pfam" id="PF07715">
    <property type="entry name" value="Plug"/>
    <property type="match status" value="1"/>
</dbReference>
<keyword evidence="6 14" id="KW-0812">Transmembrane</keyword>
<dbReference type="CDD" id="cd01347">
    <property type="entry name" value="ligand_gated_channel"/>
    <property type="match status" value="1"/>
</dbReference>
<evidence type="ECO:0000256" key="1">
    <source>
        <dbReference type="ARBA" id="ARBA00004571"/>
    </source>
</evidence>
<dbReference type="PANTHER" id="PTHR32552:SF68">
    <property type="entry name" value="FERRICHROME OUTER MEMBRANE TRANSPORTER_PHAGE RECEPTOR"/>
    <property type="match status" value="1"/>
</dbReference>
<feature type="domain" description="TonB-dependent receptor plug" evidence="19">
    <location>
        <begin position="88"/>
        <end position="189"/>
    </location>
</feature>
<dbReference type="GO" id="GO:0015891">
    <property type="term" value="P:siderophore transport"/>
    <property type="evidence" value="ECO:0007669"/>
    <property type="project" value="InterPro"/>
</dbReference>
<evidence type="ECO:0000256" key="9">
    <source>
        <dbReference type="ARBA" id="ARBA00023065"/>
    </source>
</evidence>
<dbReference type="PROSITE" id="PS52016">
    <property type="entry name" value="TONB_DEPENDENT_REC_3"/>
    <property type="match status" value="1"/>
</dbReference>
<evidence type="ECO:0000256" key="13">
    <source>
        <dbReference type="ARBA" id="ARBA00023237"/>
    </source>
</evidence>
<evidence type="ECO:0000256" key="6">
    <source>
        <dbReference type="ARBA" id="ARBA00022692"/>
    </source>
</evidence>
<evidence type="ECO:0000256" key="5">
    <source>
        <dbReference type="ARBA" id="ARBA00022496"/>
    </source>
</evidence>
<organism evidence="20 21">
    <name type="scientific">Pollutimonas bauzanensis</name>
    <dbReference type="NCBI Taxonomy" id="658167"/>
    <lineage>
        <taxon>Bacteria</taxon>
        <taxon>Pseudomonadati</taxon>
        <taxon>Pseudomonadota</taxon>
        <taxon>Betaproteobacteria</taxon>
        <taxon>Burkholderiales</taxon>
        <taxon>Alcaligenaceae</taxon>
        <taxon>Pollutimonas</taxon>
    </lineage>
</organism>
<dbReference type="SUPFAM" id="SSF56935">
    <property type="entry name" value="Porins"/>
    <property type="match status" value="1"/>
</dbReference>
<keyword evidence="12" id="KW-0675">Receptor</keyword>
<evidence type="ECO:0000256" key="4">
    <source>
        <dbReference type="ARBA" id="ARBA00022452"/>
    </source>
</evidence>
<dbReference type="Proteomes" id="UP000184226">
    <property type="component" value="Unassembled WGS sequence"/>
</dbReference>
<evidence type="ECO:0000256" key="10">
    <source>
        <dbReference type="ARBA" id="ARBA00023077"/>
    </source>
</evidence>
<dbReference type="NCBIfam" id="TIGR01783">
    <property type="entry name" value="TonB-siderophor"/>
    <property type="match status" value="1"/>
</dbReference>
<dbReference type="InterPro" id="IPR010105">
    <property type="entry name" value="TonB_sidphr_rcpt"/>
</dbReference>
<keyword evidence="7 17" id="KW-0732">Signal</keyword>
<evidence type="ECO:0000256" key="17">
    <source>
        <dbReference type="SAM" id="SignalP"/>
    </source>
</evidence>
<evidence type="ECO:0000313" key="20">
    <source>
        <dbReference type="EMBL" id="SHH47320.1"/>
    </source>
</evidence>
<dbReference type="STRING" id="658167.SAMN04488135_103306"/>
<dbReference type="GO" id="GO:0038023">
    <property type="term" value="F:signaling receptor activity"/>
    <property type="evidence" value="ECO:0007669"/>
    <property type="project" value="InterPro"/>
</dbReference>
<keyword evidence="5" id="KW-0410">Iron transport</keyword>
<keyword evidence="10 15" id="KW-0798">TonB box</keyword>
<comment type="similarity">
    <text evidence="2 14 16">Belongs to the TonB-dependent receptor family.</text>
</comment>
<dbReference type="InterPro" id="IPR012910">
    <property type="entry name" value="Plug_dom"/>
</dbReference>
<keyword evidence="21" id="KW-1185">Reference proteome</keyword>
<accession>A0A1M5T9M5</accession>
<keyword evidence="4 14" id="KW-1134">Transmembrane beta strand</keyword>
<evidence type="ECO:0000256" key="8">
    <source>
        <dbReference type="ARBA" id="ARBA00023004"/>
    </source>
</evidence>
<evidence type="ECO:0000313" key="21">
    <source>
        <dbReference type="Proteomes" id="UP000184226"/>
    </source>
</evidence>
<evidence type="ECO:0000259" key="18">
    <source>
        <dbReference type="Pfam" id="PF00593"/>
    </source>
</evidence>
<dbReference type="InterPro" id="IPR000531">
    <property type="entry name" value="Beta-barrel_TonB"/>
</dbReference>
<evidence type="ECO:0000256" key="16">
    <source>
        <dbReference type="RuleBase" id="RU003357"/>
    </source>
</evidence>
<evidence type="ECO:0000256" key="14">
    <source>
        <dbReference type="PROSITE-ProRule" id="PRU01360"/>
    </source>
</evidence>
<dbReference type="InterPro" id="IPR039426">
    <property type="entry name" value="TonB-dep_rcpt-like"/>
</dbReference>
<proteinExistence type="inferred from homology"/>
<dbReference type="PANTHER" id="PTHR32552">
    <property type="entry name" value="FERRICHROME IRON RECEPTOR-RELATED"/>
    <property type="match status" value="1"/>
</dbReference>
<reference evidence="20 21" key="1">
    <citation type="submission" date="2016-11" db="EMBL/GenBank/DDBJ databases">
        <authorList>
            <person name="Jaros S."/>
            <person name="Januszkiewicz K."/>
            <person name="Wedrychowicz H."/>
        </authorList>
    </citation>
    <scope>NUCLEOTIDE SEQUENCE [LARGE SCALE GENOMIC DNA]</scope>
    <source>
        <strain evidence="20 21">CGMCC 1.10190</strain>
    </source>
</reference>
<comment type="subcellular location">
    <subcellularLocation>
        <location evidence="1 14">Cell outer membrane</location>
        <topology evidence="1 14">Multi-pass membrane protein</topology>
    </subcellularLocation>
</comment>
<dbReference type="Gene3D" id="2.170.130.10">
    <property type="entry name" value="TonB-dependent receptor, plug domain"/>
    <property type="match status" value="1"/>
</dbReference>
<evidence type="ECO:0000256" key="3">
    <source>
        <dbReference type="ARBA" id="ARBA00022448"/>
    </source>
</evidence>
<keyword evidence="9" id="KW-0406">Ion transport</keyword>
<dbReference type="EMBL" id="FQXE01000003">
    <property type="protein sequence ID" value="SHH47320.1"/>
    <property type="molecule type" value="Genomic_DNA"/>
</dbReference>
<keyword evidence="13 14" id="KW-0998">Cell outer membrane</keyword>
<keyword evidence="8" id="KW-0408">Iron</keyword>
<protein>
    <submittedName>
        <fullName evidence="20">Iron complex outermembrane recepter protein</fullName>
    </submittedName>
</protein>
<name>A0A1M5T9M5_9BURK</name>
<evidence type="ECO:0000256" key="7">
    <source>
        <dbReference type="ARBA" id="ARBA00022729"/>
    </source>
</evidence>
<dbReference type="Pfam" id="PF00593">
    <property type="entry name" value="TonB_dep_Rec_b-barrel"/>
    <property type="match status" value="1"/>
</dbReference>
<keyword evidence="11 14" id="KW-0472">Membrane</keyword>
<dbReference type="GO" id="GO:0009279">
    <property type="term" value="C:cell outer membrane"/>
    <property type="evidence" value="ECO:0007669"/>
    <property type="project" value="UniProtKB-SubCell"/>
</dbReference>
<dbReference type="InterPro" id="IPR036942">
    <property type="entry name" value="Beta-barrel_TonB_sf"/>
</dbReference>
<dbReference type="Gene3D" id="2.40.170.20">
    <property type="entry name" value="TonB-dependent receptor, beta-barrel domain"/>
    <property type="match status" value="1"/>
</dbReference>